<dbReference type="GO" id="GO:0007051">
    <property type="term" value="P:spindle organization"/>
    <property type="evidence" value="ECO:0007669"/>
    <property type="project" value="TreeGrafter"/>
</dbReference>
<keyword evidence="2" id="KW-1185">Reference proteome</keyword>
<dbReference type="OMA" id="CTCYCRI"/>
<dbReference type="GO" id="GO:0005516">
    <property type="term" value="F:calmodulin binding"/>
    <property type="evidence" value="ECO:0007669"/>
    <property type="project" value="TreeGrafter"/>
</dbReference>
<dbReference type="STRING" id="30019.A0A0M4EUF8"/>
<dbReference type="InterPro" id="IPR000048">
    <property type="entry name" value="IQ_motif_EF-hand-BS"/>
</dbReference>
<feature type="non-terminal residue" evidence="1">
    <location>
        <position position="434"/>
    </location>
</feature>
<dbReference type="GO" id="GO:0051295">
    <property type="term" value="P:establishment of meiotic spindle localization"/>
    <property type="evidence" value="ECO:0007669"/>
    <property type="project" value="TreeGrafter"/>
</dbReference>
<sequence>MAIFVDKKTMMVNSRRLTDYEKSERSSTYHCDELEGEECTDSRTSFTTQLSRTTLMLLDYAQFKAARTIQANWRCFYARRSFRKRVGAAITIQRWWRGFRVRQTYFNFVEQKLQRKLLSYYDACATKIQALFRGWWIRSTVHDMYSLRQMQVCAAADLLNCVAYKLHHLLRTYSIPGVYSLRNSNCLSRVEKLLASMNFRFHNGRVRSSMTIRQATIEYHRNTFKKSQQYTSVPFAGPNFKGICQPQCEEMLFRYKDMDRRMYKIMAEYEESQRDNRMRNVQMSYINKRRRRKLENRIKQHELKKRDFCGDVIASMRRWKIWDDNKLTIPNDIFRNPENLDAFVNEIEEIFSEINGGQCHCRIPVHDEVIFYISSMDIDLNDVAVTPDFDIRSTLGLDNERLDCEHLEDLTERWIDPHRPSFITVLMRFFGNIF</sequence>
<dbReference type="Gene3D" id="1.20.5.190">
    <property type="match status" value="1"/>
</dbReference>
<gene>
    <name evidence="1" type="ORF">Dbus_chr2Rg904</name>
</gene>
<dbReference type="SUPFAM" id="SSF52540">
    <property type="entry name" value="P-loop containing nucleoside triphosphate hydrolases"/>
    <property type="match status" value="1"/>
</dbReference>
<dbReference type="GO" id="GO:0000278">
    <property type="term" value="P:mitotic cell cycle"/>
    <property type="evidence" value="ECO:0007669"/>
    <property type="project" value="TreeGrafter"/>
</dbReference>
<dbReference type="EMBL" id="CP012524">
    <property type="protein sequence ID" value="ALC41325.1"/>
    <property type="molecule type" value="Genomic_DNA"/>
</dbReference>
<dbReference type="OrthoDB" id="190375at2759"/>
<dbReference type="GO" id="GO:0000922">
    <property type="term" value="C:spindle pole"/>
    <property type="evidence" value="ECO:0007669"/>
    <property type="project" value="TreeGrafter"/>
</dbReference>
<reference evidence="1 2" key="1">
    <citation type="submission" date="2015-08" db="EMBL/GenBank/DDBJ databases">
        <title>Ancestral chromatin configuration constrains chromatin evolution on differentiating sex chromosomes in Drosophila.</title>
        <authorList>
            <person name="Zhou Q."/>
            <person name="Bachtrog D."/>
        </authorList>
    </citation>
    <scope>NUCLEOTIDE SEQUENCE [LARGE SCALE GENOMIC DNA]</scope>
    <source>
        <tissue evidence="1">Whole larvae</tissue>
    </source>
</reference>
<dbReference type="PROSITE" id="PS50096">
    <property type="entry name" value="IQ"/>
    <property type="match status" value="3"/>
</dbReference>
<dbReference type="AlphaFoldDB" id="A0A0M4EUF8"/>
<dbReference type="CDD" id="cd23767">
    <property type="entry name" value="IQCD"/>
    <property type="match status" value="1"/>
</dbReference>
<dbReference type="PANTHER" id="PTHR22706">
    <property type="entry name" value="ASSEMBLY FACTOR FOR SPINDLE MICROTUBULES"/>
    <property type="match status" value="1"/>
</dbReference>
<dbReference type="InterPro" id="IPR027417">
    <property type="entry name" value="P-loop_NTPase"/>
</dbReference>
<accession>A0A0M4EUF8</accession>
<evidence type="ECO:0000313" key="1">
    <source>
        <dbReference type="EMBL" id="ALC41325.1"/>
    </source>
</evidence>
<organism evidence="1 2">
    <name type="scientific">Drosophila busckii</name>
    <name type="common">Fruit fly</name>
    <dbReference type="NCBI Taxonomy" id="30019"/>
    <lineage>
        <taxon>Eukaryota</taxon>
        <taxon>Metazoa</taxon>
        <taxon>Ecdysozoa</taxon>
        <taxon>Arthropoda</taxon>
        <taxon>Hexapoda</taxon>
        <taxon>Insecta</taxon>
        <taxon>Pterygota</taxon>
        <taxon>Neoptera</taxon>
        <taxon>Endopterygota</taxon>
        <taxon>Diptera</taxon>
        <taxon>Brachycera</taxon>
        <taxon>Muscomorpha</taxon>
        <taxon>Ephydroidea</taxon>
        <taxon>Drosophilidae</taxon>
        <taxon>Drosophila</taxon>
    </lineage>
</organism>
<dbReference type="Pfam" id="PF00612">
    <property type="entry name" value="IQ"/>
    <property type="match status" value="3"/>
</dbReference>
<proteinExistence type="predicted"/>
<dbReference type="SMART" id="SM00015">
    <property type="entry name" value="IQ"/>
    <property type="match status" value="3"/>
</dbReference>
<protein>
    <submittedName>
        <fullName evidence="1">CG31735</fullName>
    </submittedName>
</protein>
<dbReference type="InterPro" id="IPR051185">
    <property type="entry name" value="ASPM"/>
</dbReference>
<evidence type="ECO:0000313" key="2">
    <source>
        <dbReference type="Proteomes" id="UP000494163"/>
    </source>
</evidence>
<dbReference type="Proteomes" id="UP000494163">
    <property type="component" value="Chromosome 2R"/>
</dbReference>
<name>A0A0M4EUF8_DROBS</name>
<dbReference type="PANTHER" id="PTHR22706:SF2">
    <property type="entry name" value="SFI1 SPINDLE BODY DOMAIN-CONTAINING PROTEIN"/>
    <property type="match status" value="1"/>
</dbReference>